<accession>A0A8E2J9M5</accession>
<proteinExistence type="predicted"/>
<name>A0A8E2J9M5_9PEZI</name>
<feature type="domain" description="F-box" evidence="1">
    <location>
        <begin position="1"/>
        <end position="41"/>
    </location>
</feature>
<dbReference type="InterPro" id="IPR001810">
    <property type="entry name" value="F-box_dom"/>
</dbReference>
<dbReference type="AlphaFoldDB" id="A0A8E2J9M5"/>
<dbReference type="CDD" id="cd09917">
    <property type="entry name" value="F-box_SF"/>
    <property type="match status" value="1"/>
</dbReference>
<dbReference type="EMBL" id="KV745627">
    <property type="protein sequence ID" value="OCK73879.1"/>
    <property type="molecule type" value="Genomic_DNA"/>
</dbReference>
<keyword evidence="3" id="KW-1185">Reference proteome</keyword>
<gene>
    <name evidence="2" type="ORF">K432DRAFT_398541</name>
</gene>
<sequence length="303" mass="35296">MTLPVELVQMVAEFLPASDKAALALSCHRLYYIIGRSWSPLEGEDKKAFLTILQKDLPDLYLCQACVQFHGFPKDAGPRNGILDFSKPNTACKLKYRMSGFGHDYYMSFYQIHLVMNRHFFWPTHGIPLNALAKAHTFTWPSGFTIKEAWRPKILGNELFLAVTYHFYHKDGNRNMRKYIDGQIFDICRHLRTDYVRPWRSTPRVPELVGCRLEGDSDSNSYECYGETNYCRFCLTDYEVIIRDLGVKGWWIVINTWHQLGSGRTPHDPIWMSFIQPTFRCKPVLREPGSIRRTYENAEGFLS</sequence>
<reference evidence="2 3" key="1">
    <citation type="journal article" date="2016" name="Nat. Commun.">
        <title>Ectomycorrhizal ecology is imprinted in the genome of the dominant symbiotic fungus Cenococcum geophilum.</title>
        <authorList>
            <consortium name="DOE Joint Genome Institute"/>
            <person name="Peter M."/>
            <person name="Kohler A."/>
            <person name="Ohm R.A."/>
            <person name="Kuo A."/>
            <person name="Krutzmann J."/>
            <person name="Morin E."/>
            <person name="Arend M."/>
            <person name="Barry K.W."/>
            <person name="Binder M."/>
            <person name="Choi C."/>
            <person name="Clum A."/>
            <person name="Copeland A."/>
            <person name="Grisel N."/>
            <person name="Haridas S."/>
            <person name="Kipfer T."/>
            <person name="LaButti K."/>
            <person name="Lindquist E."/>
            <person name="Lipzen A."/>
            <person name="Maire R."/>
            <person name="Meier B."/>
            <person name="Mihaltcheva S."/>
            <person name="Molinier V."/>
            <person name="Murat C."/>
            <person name="Poggeler S."/>
            <person name="Quandt C.A."/>
            <person name="Sperisen C."/>
            <person name="Tritt A."/>
            <person name="Tisserant E."/>
            <person name="Crous P.W."/>
            <person name="Henrissat B."/>
            <person name="Nehls U."/>
            <person name="Egli S."/>
            <person name="Spatafora J.W."/>
            <person name="Grigoriev I.V."/>
            <person name="Martin F.M."/>
        </authorList>
    </citation>
    <scope>NUCLEOTIDE SEQUENCE [LARGE SCALE GENOMIC DNA]</scope>
    <source>
        <strain evidence="2 3">CBS 459.81</strain>
    </source>
</reference>
<evidence type="ECO:0000313" key="3">
    <source>
        <dbReference type="Proteomes" id="UP000250266"/>
    </source>
</evidence>
<dbReference type="PROSITE" id="PS50181">
    <property type="entry name" value="FBOX"/>
    <property type="match status" value="1"/>
</dbReference>
<evidence type="ECO:0000313" key="2">
    <source>
        <dbReference type="EMBL" id="OCK73879.1"/>
    </source>
</evidence>
<evidence type="ECO:0000259" key="1">
    <source>
        <dbReference type="PROSITE" id="PS50181"/>
    </source>
</evidence>
<dbReference type="Proteomes" id="UP000250266">
    <property type="component" value="Unassembled WGS sequence"/>
</dbReference>
<organism evidence="2 3">
    <name type="scientific">Lepidopterella palustris CBS 459.81</name>
    <dbReference type="NCBI Taxonomy" id="1314670"/>
    <lineage>
        <taxon>Eukaryota</taxon>
        <taxon>Fungi</taxon>
        <taxon>Dikarya</taxon>
        <taxon>Ascomycota</taxon>
        <taxon>Pezizomycotina</taxon>
        <taxon>Dothideomycetes</taxon>
        <taxon>Pleosporomycetidae</taxon>
        <taxon>Mytilinidiales</taxon>
        <taxon>Argynnaceae</taxon>
        <taxon>Lepidopterella</taxon>
    </lineage>
</organism>
<dbReference type="OrthoDB" id="3766406at2759"/>
<protein>
    <recommendedName>
        <fullName evidence="1">F-box domain-containing protein</fullName>
    </recommendedName>
</protein>